<evidence type="ECO:0000313" key="1">
    <source>
        <dbReference type="EMBL" id="KAG7136227.1"/>
    </source>
</evidence>
<name>A0A8I2ZPF7_VERLO</name>
<protein>
    <submittedName>
        <fullName evidence="1">Uncharacterized protein</fullName>
    </submittedName>
</protein>
<accession>A0A8I2ZPF7</accession>
<sequence length="66" mass="7075">MLGAAFHSPFQTDDCCQLALVSPRLGLATSIIITLISLFLQTIEHGAWGLAFSVDPSFDCPSFCIS</sequence>
<evidence type="ECO:0000313" key="2">
    <source>
        <dbReference type="Proteomes" id="UP000689129"/>
    </source>
</evidence>
<comment type="caution">
    <text evidence="1">The sequence shown here is derived from an EMBL/GenBank/DDBJ whole genome shotgun (WGS) entry which is preliminary data.</text>
</comment>
<gene>
    <name evidence="1" type="ORF">HYQ45_006186</name>
</gene>
<organism evidence="1 2">
    <name type="scientific">Verticillium longisporum</name>
    <name type="common">Verticillium dahliae var. longisporum</name>
    <dbReference type="NCBI Taxonomy" id="100787"/>
    <lineage>
        <taxon>Eukaryota</taxon>
        <taxon>Fungi</taxon>
        <taxon>Dikarya</taxon>
        <taxon>Ascomycota</taxon>
        <taxon>Pezizomycotina</taxon>
        <taxon>Sordariomycetes</taxon>
        <taxon>Hypocreomycetidae</taxon>
        <taxon>Glomerellales</taxon>
        <taxon>Plectosphaerellaceae</taxon>
        <taxon>Verticillium</taxon>
    </lineage>
</organism>
<dbReference type="EMBL" id="JAEMWZ010000109">
    <property type="protein sequence ID" value="KAG7136227.1"/>
    <property type="molecule type" value="Genomic_DNA"/>
</dbReference>
<proteinExistence type="predicted"/>
<dbReference type="AlphaFoldDB" id="A0A8I2ZPF7"/>
<dbReference type="Proteomes" id="UP000689129">
    <property type="component" value="Unassembled WGS sequence"/>
</dbReference>
<reference evidence="1" key="1">
    <citation type="journal article" date="2021" name="Mol. Plant Pathol.">
        <title>A 20-kb lineage-specific genomic region tames virulence in pathogenic amphidiploid Verticillium longisporum.</title>
        <authorList>
            <person name="Harting R."/>
            <person name="Starke J."/>
            <person name="Kusch H."/>
            <person name="Poggeler S."/>
            <person name="Maurus I."/>
            <person name="Schluter R."/>
            <person name="Landesfeind M."/>
            <person name="Bulla I."/>
            <person name="Nowrousian M."/>
            <person name="de Jonge R."/>
            <person name="Stahlhut G."/>
            <person name="Hoff K.J."/>
            <person name="Asshauer K.P."/>
            <person name="Thurmer A."/>
            <person name="Stanke M."/>
            <person name="Daniel R."/>
            <person name="Morgenstern B."/>
            <person name="Thomma B.P.H.J."/>
            <person name="Kronstad J.W."/>
            <person name="Braus-Stromeyer S.A."/>
            <person name="Braus G.H."/>
        </authorList>
    </citation>
    <scope>NUCLEOTIDE SEQUENCE</scope>
    <source>
        <strain evidence="1">Vl32</strain>
    </source>
</reference>